<evidence type="ECO:0000313" key="6">
    <source>
        <dbReference type="Proteomes" id="UP000178122"/>
    </source>
</evidence>
<proteinExistence type="predicted"/>
<comment type="caution">
    <text evidence="5">The sequence shown here is derived from an EMBL/GenBank/DDBJ whole genome shotgun (WGS) entry which is preliminary data.</text>
</comment>
<evidence type="ECO:0008006" key="7">
    <source>
        <dbReference type="Google" id="ProtNLM"/>
    </source>
</evidence>
<dbReference type="Pfam" id="PF04079">
    <property type="entry name" value="SMC_ScpB"/>
    <property type="match status" value="1"/>
</dbReference>
<dbReference type="GO" id="GO:0051304">
    <property type="term" value="P:chromosome separation"/>
    <property type="evidence" value="ECO:0007669"/>
    <property type="project" value="InterPro"/>
</dbReference>
<dbReference type="PANTHER" id="PTHR34298">
    <property type="entry name" value="SEGREGATION AND CONDENSATION PROTEIN B"/>
    <property type="match status" value="1"/>
</dbReference>
<reference evidence="5 6" key="1">
    <citation type="journal article" date="2016" name="Nat. Commun.">
        <title>Thousands of microbial genomes shed light on interconnected biogeochemical processes in an aquifer system.</title>
        <authorList>
            <person name="Anantharaman K."/>
            <person name="Brown C.T."/>
            <person name="Hug L.A."/>
            <person name="Sharon I."/>
            <person name="Castelle C.J."/>
            <person name="Probst A.J."/>
            <person name="Thomas B.C."/>
            <person name="Singh A."/>
            <person name="Wilkins M.J."/>
            <person name="Karaoz U."/>
            <person name="Brodie E.L."/>
            <person name="Williams K.H."/>
            <person name="Hubbard S.S."/>
            <person name="Banfield J.F."/>
        </authorList>
    </citation>
    <scope>NUCLEOTIDE SEQUENCE [LARGE SCALE GENOMIC DNA]</scope>
</reference>
<dbReference type="PANTHER" id="PTHR34298:SF2">
    <property type="entry name" value="SEGREGATION AND CONDENSATION PROTEIN B"/>
    <property type="match status" value="1"/>
</dbReference>
<accession>A0A1G1YNJ6</accession>
<keyword evidence="2" id="KW-0132">Cell division</keyword>
<dbReference type="SUPFAM" id="SSF46785">
    <property type="entry name" value="Winged helix' DNA-binding domain"/>
    <property type="match status" value="2"/>
</dbReference>
<dbReference type="AlphaFoldDB" id="A0A1G1YNJ6"/>
<evidence type="ECO:0000256" key="1">
    <source>
        <dbReference type="ARBA" id="ARBA00022490"/>
    </source>
</evidence>
<protein>
    <recommendedName>
        <fullName evidence="7">SMC-Scp complex subunit ScpB</fullName>
    </recommendedName>
</protein>
<evidence type="ECO:0000313" key="5">
    <source>
        <dbReference type="EMBL" id="OGY53220.1"/>
    </source>
</evidence>
<gene>
    <name evidence="5" type="ORF">A2912_00360</name>
</gene>
<keyword evidence="1" id="KW-0963">Cytoplasm</keyword>
<sequence>MDSLALDAQIEALLFWKSEPLDTQELAKILEKTEGEISDALRGLEERLLQTGLRLVRNGTMVMLGTAPEMGGLIEALQKEELQKDLGKAALETLTIILYRAPVSKGELDYIRGVNSSFILRALLVRGLIERSINQNDKRSFVYRPTFDLLSHLGLSRIEDLPEYGAVAQEIKKFEEEFKTDSL</sequence>
<dbReference type="InterPro" id="IPR036390">
    <property type="entry name" value="WH_DNA-bd_sf"/>
</dbReference>
<dbReference type="GO" id="GO:0051301">
    <property type="term" value="P:cell division"/>
    <property type="evidence" value="ECO:0007669"/>
    <property type="project" value="UniProtKB-KW"/>
</dbReference>
<dbReference type="InterPro" id="IPR036388">
    <property type="entry name" value="WH-like_DNA-bd_sf"/>
</dbReference>
<name>A0A1G1YNJ6_9BACT</name>
<evidence type="ECO:0000256" key="2">
    <source>
        <dbReference type="ARBA" id="ARBA00022618"/>
    </source>
</evidence>
<dbReference type="Proteomes" id="UP000178122">
    <property type="component" value="Unassembled WGS sequence"/>
</dbReference>
<dbReference type="Gene3D" id="1.10.10.10">
    <property type="entry name" value="Winged helix-like DNA-binding domain superfamily/Winged helix DNA-binding domain"/>
    <property type="match status" value="2"/>
</dbReference>
<keyword evidence="4" id="KW-0131">Cell cycle</keyword>
<dbReference type="InterPro" id="IPR005234">
    <property type="entry name" value="ScpB_csome_segregation"/>
</dbReference>
<dbReference type="EMBL" id="MHIN01000052">
    <property type="protein sequence ID" value="OGY53220.1"/>
    <property type="molecule type" value="Genomic_DNA"/>
</dbReference>
<organism evidence="5 6">
    <name type="scientific">Candidatus Buchananbacteria bacterium RIFCSPLOWO2_01_FULL_40_23b</name>
    <dbReference type="NCBI Taxonomy" id="1797544"/>
    <lineage>
        <taxon>Bacteria</taxon>
        <taxon>Candidatus Buchananiibacteriota</taxon>
    </lineage>
</organism>
<evidence type="ECO:0000256" key="4">
    <source>
        <dbReference type="ARBA" id="ARBA00023306"/>
    </source>
</evidence>
<keyword evidence="3" id="KW-0159">Chromosome partition</keyword>
<evidence type="ECO:0000256" key="3">
    <source>
        <dbReference type="ARBA" id="ARBA00022829"/>
    </source>
</evidence>